<reference evidence="8" key="1">
    <citation type="submission" date="2015-07" db="EMBL/GenBank/DDBJ databases">
        <title>Draft genome sequence of the purine-degrading Gottschalkia purinilyticum DSM 1384 (formerly Clostridium purinilyticum).</title>
        <authorList>
            <person name="Poehlein A."/>
            <person name="Schiel-Bengelsdorf B."/>
            <person name="Bengelsdorf F.R."/>
            <person name="Daniel R."/>
            <person name="Duerre P."/>
        </authorList>
    </citation>
    <scope>NUCLEOTIDE SEQUENCE [LARGE SCALE GENOMIC DNA]</scope>
    <source>
        <strain evidence="8">DSM 1384</strain>
    </source>
</reference>
<dbReference type="Pfam" id="PF04198">
    <property type="entry name" value="Sugar-bind"/>
    <property type="match status" value="1"/>
</dbReference>
<dbReference type="InterPro" id="IPR036388">
    <property type="entry name" value="WH-like_DNA-bd_sf"/>
</dbReference>
<sequence>MNDLLSLYQKIVPEMIETLEKRYNILRNIYYNQPIGRRALANSLNIGERVVRTEINVLKDQGLLSVETIGMSITEEGKDVVERLKEQIHRFKGLNYLEKSLEKELNIRKVIIVPGNSDEDELILKDIGKATSNYIVDKLEKNSIIGITGGTTMAQVAEEMPVYKKKSDLLVLPARGGLGENVETQANNIAAKLAQKLCGNYKLLHVPDNLSEEAMEALLSVKEIKEVVDIMRNINMLVFGIGRADIMASRRHFSDDVVKHLCENRAVAESFGHYFNTKGKIIWETNTIGISLSDFKNIKTIIGVASGENKAEAIISICRLKEDMTLITDEGAAKKILNIVSTATFK</sequence>
<comment type="similarity">
    <text evidence="1">Belongs to the SorC transcriptional regulatory family.</text>
</comment>
<organism evidence="7 8">
    <name type="scientific">Gottschalkia purinilytica</name>
    <name type="common">Clostridium purinilyticum</name>
    <dbReference type="NCBI Taxonomy" id="1503"/>
    <lineage>
        <taxon>Bacteria</taxon>
        <taxon>Bacillati</taxon>
        <taxon>Bacillota</taxon>
        <taxon>Tissierellia</taxon>
        <taxon>Tissierellales</taxon>
        <taxon>Gottschalkiaceae</taxon>
        <taxon>Gottschalkia</taxon>
    </lineage>
</organism>
<dbReference type="OrthoDB" id="9793820at2"/>
<evidence type="ECO:0000256" key="1">
    <source>
        <dbReference type="ARBA" id="ARBA00010466"/>
    </source>
</evidence>
<dbReference type="PANTHER" id="PTHR34294">
    <property type="entry name" value="TRANSCRIPTIONAL REGULATOR-RELATED"/>
    <property type="match status" value="1"/>
</dbReference>
<dbReference type="InterPro" id="IPR036390">
    <property type="entry name" value="WH_DNA-bd_sf"/>
</dbReference>
<dbReference type="InterPro" id="IPR037171">
    <property type="entry name" value="NagB/RpiA_transferase-like"/>
</dbReference>
<dbReference type="Gene3D" id="3.40.50.1360">
    <property type="match status" value="1"/>
</dbReference>
<feature type="domain" description="CggR N-terminal DNA binding" evidence="6">
    <location>
        <begin position="19"/>
        <end position="86"/>
    </location>
</feature>
<dbReference type="InterPro" id="IPR007324">
    <property type="entry name" value="Sugar-bd_dom_put"/>
</dbReference>
<evidence type="ECO:0000256" key="3">
    <source>
        <dbReference type="ARBA" id="ARBA00023125"/>
    </source>
</evidence>
<keyword evidence="2" id="KW-0805">Transcription regulation</keyword>
<dbReference type="GO" id="GO:0003677">
    <property type="term" value="F:DNA binding"/>
    <property type="evidence" value="ECO:0007669"/>
    <property type="project" value="UniProtKB-KW"/>
</dbReference>
<dbReference type="SUPFAM" id="SSF100950">
    <property type="entry name" value="NagB/RpiA/CoA transferase-like"/>
    <property type="match status" value="1"/>
</dbReference>
<dbReference type="GO" id="GO:0030246">
    <property type="term" value="F:carbohydrate binding"/>
    <property type="evidence" value="ECO:0007669"/>
    <property type="project" value="InterPro"/>
</dbReference>
<dbReference type="STRING" id="1503.CLPU_1c02870"/>
<dbReference type="EMBL" id="LGSS01000001">
    <property type="protein sequence ID" value="KNF10122.1"/>
    <property type="molecule type" value="Genomic_DNA"/>
</dbReference>
<proteinExistence type="inferred from homology"/>
<comment type="caution">
    <text evidence="7">The sequence shown here is derived from an EMBL/GenBank/DDBJ whole genome shotgun (WGS) entry which is preliminary data.</text>
</comment>
<dbReference type="RefSeq" id="WP_050353847.1">
    <property type="nucleotide sequence ID" value="NZ_LGSS01000001.1"/>
</dbReference>
<dbReference type="Gene3D" id="1.10.10.10">
    <property type="entry name" value="Winged helix-like DNA-binding domain superfamily/Winged helix DNA-binding domain"/>
    <property type="match status" value="1"/>
</dbReference>
<evidence type="ECO:0000259" key="6">
    <source>
        <dbReference type="Pfam" id="PF21715"/>
    </source>
</evidence>
<dbReference type="Proteomes" id="UP000037267">
    <property type="component" value="Unassembled WGS sequence"/>
</dbReference>
<dbReference type="PATRIC" id="fig|1503.3.peg.1161"/>
<dbReference type="SUPFAM" id="SSF46785">
    <property type="entry name" value="Winged helix' DNA-binding domain"/>
    <property type="match status" value="1"/>
</dbReference>
<accession>A0A0L0WF60</accession>
<keyword evidence="4" id="KW-0804">Transcription</keyword>
<protein>
    <submittedName>
        <fullName evidence="7">Transcriptional regulator</fullName>
    </submittedName>
</protein>
<feature type="domain" description="Sugar-binding" evidence="5">
    <location>
        <begin position="90"/>
        <end position="338"/>
    </location>
</feature>
<dbReference type="AlphaFoldDB" id="A0A0L0WF60"/>
<keyword evidence="8" id="KW-1185">Reference proteome</keyword>
<evidence type="ECO:0000313" key="8">
    <source>
        <dbReference type="Proteomes" id="UP000037267"/>
    </source>
</evidence>
<dbReference type="InterPro" id="IPR048715">
    <property type="entry name" value="CggR_N"/>
</dbReference>
<evidence type="ECO:0000259" key="5">
    <source>
        <dbReference type="Pfam" id="PF04198"/>
    </source>
</evidence>
<gene>
    <name evidence="7" type="ORF">CLPU_1c02870</name>
</gene>
<dbReference type="Pfam" id="PF21715">
    <property type="entry name" value="CggR_N"/>
    <property type="match status" value="1"/>
</dbReference>
<evidence type="ECO:0000256" key="4">
    <source>
        <dbReference type="ARBA" id="ARBA00023163"/>
    </source>
</evidence>
<dbReference type="PANTHER" id="PTHR34294:SF5">
    <property type="entry name" value="CENTRAL GLYCOLYTIC GENES REGULATOR"/>
    <property type="match status" value="1"/>
</dbReference>
<dbReference type="InterPro" id="IPR051054">
    <property type="entry name" value="SorC_transcr_regulators"/>
</dbReference>
<evidence type="ECO:0000313" key="7">
    <source>
        <dbReference type="EMBL" id="KNF10122.1"/>
    </source>
</evidence>
<name>A0A0L0WF60_GOTPU</name>
<keyword evidence="3" id="KW-0238">DNA-binding</keyword>
<evidence type="ECO:0000256" key="2">
    <source>
        <dbReference type="ARBA" id="ARBA00023015"/>
    </source>
</evidence>